<gene>
    <name evidence="2" type="ORF">DFJ66_2853</name>
</gene>
<keyword evidence="3" id="KW-1185">Reference proteome</keyword>
<evidence type="ECO:0000313" key="2">
    <source>
        <dbReference type="EMBL" id="RKT69619.1"/>
    </source>
</evidence>
<dbReference type="InterPro" id="IPR026467">
    <property type="entry name" value="Ser/Gly_Cys_C_dom"/>
</dbReference>
<keyword evidence="1" id="KW-0472">Membrane</keyword>
<evidence type="ECO:0000313" key="3">
    <source>
        <dbReference type="Proteomes" id="UP000272729"/>
    </source>
</evidence>
<name>A0A495X7S4_9PSEU</name>
<keyword evidence="1" id="KW-0812">Transmembrane</keyword>
<dbReference type="OrthoDB" id="3691375at2"/>
<dbReference type="RefSeq" id="WP_121221504.1">
    <property type="nucleotide sequence ID" value="NZ_JBIUBA010000052.1"/>
</dbReference>
<proteinExistence type="predicted"/>
<reference evidence="2 3" key="1">
    <citation type="submission" date="2018-10" db="EMBL/GenBank/DDBJ databases">
        <title>Sequencing the genomes of 1000 actinobacteria strains.</title>
        <authorList>
            <person name="Klenk H.-P."/>
        </authorList>
    </citation>
    <scope>NUCLEOTIDE SEQUENCE [LARGE SCALE GENOMIC DNA]</scope>
    <source>
        <strain evidence="2 3">DSM 43911</strain>
    </source>
</reference>
<dbReference type="AlphaFoldDB" id="A0A495X7S4"/>
<evidence type="ECO:0000256" key="1">
    <source>
        <dbReference type="SAM" id="Phobius"/>
    </source>
</evidence>
<protein>
    <submittedName>
        <fullName evidence="2">Uncharacterized protein (TIGR04222 family)</fullName>
    </submittedName>
</protein>
<sequence>MGFLWWYGPALVAAFLLGLLLKRVPGSPPARPLSFEELGFLGGGPVRAVEVAVAGLVADNRVKASGFAVAAVPGQEPGPVSELQAHLLTRLDQPRDLDDLVVTAATAAPARRLGQGLVAAGLLVAPRKRLWRAVLAVLPLVVLGVVGVVTAPGGWVTATALSVTALAAAALLLGPPPVLTRAGARAFEEATAGLAPVDPAEVTARYGLVRTAVASVPHKGSARAQTAVFDGENAEPIGVTGTSDAPIPRRGQRVVVVEPRRWRQRNGWLVAGGWLAGGWLASQWLEDDGGDFLDVDFGSFG</sequence>
<feature type="transmembrane region" description="Helical" evidence="1">
    <location>
        <begin position="6"/>
        <end position="24"/>
    </location>
</feature>
<feature type="transmembrane region" description="Helical" evidence="1">
    <location>
        <begin position="130"/>
        <end position="149"/>
    </location>
</feature>
<dbReference type="NCBIfam" id="TIGR04222">
    <property type="entry name" value="near_uncomplex"/>
    <property type="match status" value="1"/>
</dbReference>
<comment type="caution">
    <text evidence="2">The sequence shown here is derived from an EMBL/GenBank/DDBJ whole genome shotgun (WGS) entry which is preliminary data.</text>
</comment>
<organism evidence="2 3">
    <name type="scientific">Saccharothrix variisporea</name>
    <dbReference type="NCBI Taxonomy" id="543527"/>
    <lineage>
        <taxon>Bacteria</taxon>
        <taxon>Bacillati</taxon>
        <taxon>Actinomycetota</taxon>
        <taxon>Actinomycetes</taxon>
        <taxon>Pseudonocardiales</taxon>
        <taxon>Pseudonocardiaceae</taxon>
        <taxon>Saccharothrix</taxon>
    </lineage>
</organism>
<accession>A0A495X7S4</accession>
<keyword evidence="1" id="KW-1133">Transmembrane helix</keyword>
<dbReference type="EMBL" id="RBXR01000001">
    <property type="protein sequence ID" value="RKT69619.1"/>
    <property type="molecule type" value="Genomic_DNA"/>
</dbReference>
<dbReference type="Proteomes" id="UP000272729">
    <property type="component" value="Unassembled WGS sequence"/>
</dbReference>